<dbReference type="AlphaFoldDB" id="A0A511DHD6"/>
<keyword evidence="1" id="KW-1133">Transmembrane helix</keyword>
<evidence type="ECO:0000256" key="1">
    <source>
        <dbReference type="SAM" id="Phobius"/>
    </source>
</evidence>
<reference evidence="3 4" key="1">
    <citation type="submission" date="2019-07" db="EMBL/GenBank/DDBJ databases">
        <title>Whole genome shotgun sequence of Pseudonocardia sulfidoxydans NBRC 16205.</title>
        <authorList>
            <person name="Hosoyama A."/>
            <person name="Uohara A."/>
            <person name="Ohji S."/>
            <person name="Ichikawa N."/>
        </authorList>
    </citation>
    <scope>NUCLEOTIDE SEQUENCE [LARGE SCALE GENOMIC DNA]</scope>
    <source>
        <strain evidence="3 4">NBRC 16205</strain>
    </source>
</reference>
<dbReference type="EMBL" id="BJVJ01000030">
    <property type="protein sequence ID" value="GEL24200.1"/>
    <property type="molecule type" value="Genomic_DNA"/>
</dbReference>
<dbReference type="Proteomes" id="UP000321685">
    <property type="component" value="Unassembled WGS sequence"/>
</dbReference>
<feature type="transmembrane region" description="Helical" evidence="1">
    <location>
        <begin position="24"/>
        <end position="46"/>
    </location>
</feature>
<organism evidence="3 4">
    <name type="scientific">Pseudonocardia sulfidoxydans NBRC 16205</name>
    <dbReference type="NCBI Taxonomy" id="1223511"/>
    <lineage>
        <taxon>Bacteria</taxon>
        <taxon>Bacillati</taxon>
        <taxon>Actinomycetota</taxon>
        <taxon>Actinomycetes</taxon>
        <taxon>Pseudonocardiales</taxon>
        <taxon>Pseudonocardiaceae</taxon>
        <taxon>Pseudonocardia</taxon>
    </lineage>
</organism>
<keyword evidence="1" id="KW-0812">Transmembrane</keyword>
<gene>
    <name evidence="3" type="ORF">PSU4_31540</name>
</gene>
<keyword evidence="4" id="KW-1185">Reference proteome</keyword>
<keyword evidence="1" id="KW-0472">Membrane</keyword>
<protein>
    <recommendedName>
        <fullName evidence="2">Low molecular weight protein antigen 6 PH domain-containing protein</fullName>
    </recommendedName>
</protein>
<sequence length="158" mass="16650">MIMGDGEPAGDAADLPARSWSTPAGLVVVAWLCTAAAAGWLAVLLVTHSDPTGSLLAAVATLGLLVASVWASRARPRLAVTPEGVHVRGLLHRRSYPWSTVTDVRVVQARRLGRETFLLGVDVRDDAALDGERLLIFGRLDLGADPVDVAATVMAARH</sequence>
<feature type="transmembrane region" description="Helical" evidence="1">
    <location>
        <begin position="52"/>
        <end position="71"/>
    </location>
</feature>
<evidence type="ECO:0000313" key="3">
    <source>
        <dbReference type="EMBL" id="GEL24200.1"/>
    </source>
</evidence>
<evidence type="ECO:0000259" key="2">
    <source>
        <dbReference type="Pfam" id="PF10756"/>
    </source>
</evidence>
<dbReference type="Pfam" id="PF10756">
    <property type="entry name" value="bPH_6"/>
    <property type="match status" value="1"/>
</dbReference>
<evidence type="ECO:0000313" key="4">
    <source>
        <dbReference type="Proteomes" id="UP000321685"/>
    </source>
</evidence>
<feature type="domain" description="Low molecular weight protein antigen 6 PH" evidence="2">
    <location>
        <begin position="75"/>
        <end position="157"/>
    </location>
</feature>
<name>A0A511DHD6_9PSEU</name>
<proteinExistence type="predicted"/>
<dbReference type="InterPro" id="IPR019692">
    <property type="entry name" value="CFP-6_PH"/>
</dbReference>
<comment type="caution">
    <text evidence="3">The sequence shown here is derived from an EMBL/GenBank/DDBJ whole genome shotgun (WGS) entry which is preliminary data.</text>
</comment>
<accession>A0A511DHD6</accession>